<evidence type="ECO:0000313" key="4">
    <source>
        <dbReference type="EMBL" id="PVH30293.1"/>
    </source>
</evidence>
<dbReference type="GO" id="GO:0005886">
    <property type="term" value="C:plasma membrane"/>
    <property type="evidence" value="ECO:0007669"/>
    <property type="project" value="TreeGrafter"/>
</dbReference>
<protein>
    <submittedName>
        <fullName evidence="4">Flagellar biosynthesis protein FlhB</fullName>
    </submittedName>
</protein>
<keyword evidence="3" id="KW-0812">Transmembrane</keyword>
<dbReference type="Pfam" id="PF01312">
    <property type="entry name" value="Bac_export_2"/>
    <property type="match status" value="1"/>
</dbReference>
<keyword evidence="4" id="KW-0969">Cilium</keyword>
<keyword evidence="3" id="KW-0472">Membrane</keyword>
<dbReference type="PANTHER" id="PTHR30531">
    <property type="entry name" value="FLAGELLAR BIOSYNTHETIC PROTEIN FLHB"/>
    <property type="match status" value="1"/>
</dbReference>
<dbReference type="PRINTS" id="PR00950">
    <property type="entry name" value="TYPE3IMSPROT"/>
</dbReference>
<evidence type="ECO:0000313" key="5">
    <source>
        <dbReference type="Proteomes" id="UP000245911"/>
    </source>
</evidence>
<dbReference type="InterPro" id="IPR029025">
    <property type="entry name" value="T3SS_substrate_exporter_C"/>
</dbReference>
<dbReference type="Proteomes" id="UP000245911">
    <property type="component" value="Unassembled WGS sequence"/>
</dbReference>
<organism evidence="4 5">
    <name type="scientific">Pararhodobacter oceanensis</name>
    <dbReference type="NCBI Taxonomy" id="2172121"/>
    <lineage>
        <taxon>Bacteria</taxon>
        <taxon>Pseudomonadati</taxon>
        <taxon>Pseudomonadota</taxon>
        <taxon>Alphaproteobacteria</taxon>
        <taxon>Rhodobacterales</taxon>
        <taxon>Paracoccaceae</taxon>
        <taxon>Pararhodobacter</taxon>
    </lineage>
</organism>
<dbReference type="GO" id="GO:0009306">
    <property type="term" value="P:protein secretion"/>
    <property type="evidence" value="ECO:0007669"/>
    <property type="project" value="InterPro"/>
</dbReference>
<feature type="transmembrane region" description="Helical" evidence="3">
    <location>
        <begin position="34"/>
        <end position="53"/>
    </location>
</feature>
<dbReference type="EMBL" id="QDKM01000001">
    <property type="protein sequence ID" value="PVH30293.1"/>
    <property type="molecule type" value="Genomic_DNA"/>
</dbReference>
<keyword evidence="3" id="KW-1133">Transmembrane helix</keyword>
<dbReference type="SUPFAM" id="SSF160544">
    <property type="entry name" value="EscU C-terminal domain-like"/>
    <property type="match status" value="1"/>
</dbReference>
<dbReference type="InterPro" id="IPR006135">
    <property type="entry name" value="T3SS_substrate_exporter"/>
</dbReference>
<dbReference type="RefSeq" id="WP_116556703.1">
    <property type="nucleotide sequence ID" value="NZ_QDKM01000001.1"/>
</dbReference>
<evidence type="ECO:0000256" key="2">
    <source>
        <dbReference type="SAM" id="MobiDB-lite"/>
    </source>
</evidence>
<reference evidence="4 5" key="1">
    <citation type="submission" date="2018-04" db="EMBL/GenBank/DDBJ databases">
        <title>Pararhodobacter oceanense sp. nov., isolated from marine intertidal sediment.</title>
        <authorList>
            <person name="Wang X.-L."/>
            <person name="Du Z.-J."/>
        </authorList>
    </citation>
    <scope>NUCLEOTIDE SEQUENCE [LARGE SCALE GENOMIC DNA]</scope>
    <source>
        <strain evidence="4 5">AM505</strain>
    </source>
</reference>
<keyword evidence="4" id="KW-0282">Flagellum</keyword>
<feature type="region of interest" description="Disordered" evidence="2">
    <location>
        <begin position="1"/>
        <end position="26"/>
    </location>
</feature>
<evidence type="ECO:0000256" key="3">
    <source>
        <dbReference type="SAM" id="Phobius"/>
    </source>
</evidence>
<sequence length="382" mass="40582">MSGQDDDTERPYEATPRKLDEARKRGEIPKTSDLTAAAAAVGLLALTLLPGGWTPVKLGEIGQGLLARADMVGPALLGGGTSTGGTILAQIGLAMAPIALLPGALALILLFALRGLVFAPQKLEPKLSRISPLSNAKNKFGPTGLMEFAKSTVKLIIYGMILWAFLAARMPELLAAQAQSSGPVAALLLRMMAEFLAIVVLVMIVIGTLDHFWQVYDHNRRQRMSHQELREDHKQAEGDPHMKQQRRARAQEIATNKMLTDVPQAAVVIVNPTHYAVALKWAPGSAQAPVCVAKGADEIAARIREVAQEATVPIHSDPPTARALFATTEIGAEISPDHYQAVAAAIRFAEAMRQRARKRHGGSGNGGSGNNGPMPGGPGAPR</sequence>
<name>A0A2T8HXZ3_9RHOB</name>
<evidence type="ECO:0000256" key="1">
    <source>
        <dbReference type="ARBA" id="ARBA00010690"/>
    </source>
</evidence>
<proteinExistence type="inferred from homology"/>
<dbReference type="Gene3D" id="6.10.250.2080">
    <property type="match status" value="1"/>
</dbReference>
<dbReference type="AlphaFoldDB" id="A0A2T8HXZ3"/>
<accession>A0A2T8HXZ3</accession>
<feature type="transmembrane region" description="Helical" evidence="3">
    <location>
        <begin position="87"/>
        <end position="113"/>
    </location>
</feature>
<keyword evidence="4" id="KW-0966">Cell projection</keyword>
<gene>
    <name evidence="4" type="ORF">DDE20_01685</name>
</gene>
<comment type="caution">
    <text evidence="4">The sequence shown here is derived from an EMBL/GenBank/DDBJ whole genome shotgun (WGS) entry which is preliminary data.</text>
</comment>
<dbReference type="Gene3D" id="3.40.1690.10">
    <property type="entry name" value="secretion proteins EscU"/>
    <property type="match status" value="1"/>
</dbReference>
<dbReference type="OrthoDB" id="9807950at2"/>
<feature type="transmembrane region" description="Helical" evidence="3">
    <location>
        <begin position="155"/>
        <end position="175"/>
    </location>
</feature>
<keyword evidence="5" id="KW-1185">Reference proteome</keyword>
<feature type="region of interest" description="Disordered" evidence="2">
    <location>
        <begin position="353"/>
        <end position="382"/>
    </location>
</feature>
<comment type="similarity">
    <text evidence="1">Belongs to the type III secretion exporter family.</text>
</comment>
<feature type="compositionally biased region" description="Basic and acidic residues" evidence="2">
    <location>
        <begin position="9"/>
        <end position="26"/>
    </location>
</feature>
<feature type="transmembrane region" description="Helical" evidence="3">
    <location>
        <begin position="195"/>
        <end position="216"/>
    </location>
</feature>
<dbReference type="PANTHER" id="PTHR30531:SF12">
    <property type="entry name" value="FLAGELLAR BIOSYNTHETIC PROTEIN FLHB"/>
    <property type="match status" value="1"/>
</dbReference>